<proteinExistence type="predicted"/>
<dbReference type="EMBL" id="WMEY01000004">
    <property type="protein sequence ID" value="MYL64484.1"/>
    <property type="molecule type" value="Genomic_DNA"/>
</dbReference>
<keyword evidence="1" id="KW-0732">Signal</keyword>
<name>A0A845F168_9BACL</name>
<protein>
    <recommendedName>
        <fullName evidence="4">Lipoprotein</fullName>
    </recommendedName>
</protein>
<sequence length="205" mass="23504">MKKRWWLSFILATFLLSSCSANENKVAEIEPAPESEYAKTFDELVLGTLFDFKLEVQNADQRWVKLWVEGYQDGKKDDDSVVDLIYGESLDETDEGHVGFGIINSETDEPLYFLYAPDIKLNPQKSSKKANLESSMATWEYAFKDKKVSLALDEEKVLAAYRRTTSNEMRTVDMSDPNDVKKMIQEDSEVLLLKILITENKDALH</sequence>
<gene>
    <name evidence="2" type="ORF">GLW07_14090</name>
</gene>
<dbReference type="RefSeq" id="WP_160919930.1">
    <property type="nucleotide sequence ID" value="NZ_WMEY01000004.1"/>
</dbReference>
<dbReference type="AlphaFoldDB" id="A0A845F168"/>
<dbReference type="PROSITE" id="PS51257">
    <property type="entry name" value="PROKAR_LIPOPROTEIN"/>
    <property type="match status" value="1"/>
</dbReference>
<dbReference type="Proteomes" id="UP000447833">
    <property type="component" value="Unassembled WGS sequence"/>
</dbReference>
<evidence type="ECO:0000256" key="1">
    <source>
        <dbReference type="SAM" id="SignalP"/>
    </source>
</evidence>
<organism evidence="2 3">
    <name type="scientific">Guptibacillus hwajinpoensis</name>
    <dbReference type="NCBI Taxonomy" id="208199"/>
    <lineage>
        <taxon>Bacteria</taxon>
        <taxon>Bacillati</taxon>
        <taxon>Bacillota</taxon>
        <taxon>Bacilli</taxon>
        <taxon>Bacillales</taxon>
        <taxon>Guptibacillaceae</taxon>
        <taxon>Guptibacillus</taxon>
    </lineage>
</organism>
<evidence type="ECO:0008006" key="4">
    <source>
        <dbReference type="Google" id="ProtNLM"/>
    </source>
</evidence>
<reference evidence="2 3" key="1">
    <citation type="submission" date="2019-11" db="EMBL/GenBank/DDBJ databases">
        <title>Genome sequences of 17 halophilic strains isolated from different environments.</title>
        <authorList>
            <person name="Furrow R.E."/>
        </authorList>
    </citation>
    <scope>NUCLEOTIDE SEQUENCE [LARGE SCALE GENOMIC DNA]</scope>
    <source>
        <strain evidence="2 3">22506_14_FS</strain>
    </source>
</reference>
<accession>A0A845F168</accession>
<evidence type="ECO:0000313" key="3">
    <source>
        <dbReference type="Proteomes" id="UP000447833"/>
    </source>
</evidence>
<comment type="caution">
    <text evidence="2">The sequence shown here is derived from an EMBL/GenBank/DDBJ whole genome shotgun (WGS) entry which is preliminary data.</text>
</comment>
<feature type="chain" id="PRO_5038514525" description="Lipoprotein" evidence="1">
    <location>
        <begin position="22"/>
        <end position="205"/>
    </location>
</feature>
<evidence type="ECO:0000313" key="2">
    <source>
        <dbReference type="EMBL" id="MYL64484.1"/>
    </source>
</evidence>
<feature type="signal peptide" evidence="1">
    <location>
        <begin position="1"/>
        <end position="21"/>
    </location>
</feature>